<protein>
    <recommendedName>
        <fullName evidence="6">Bifunctional inhibitor/plant lipid transfer protein/seed storage helical domain-containing protein</fullName>
    </recommendedName>
</protein>
<dbReference type="CDD" id="cd00010">
    <property type="entry name" value="AAI_LTSS"/>
    <property type="match status" value="1"/>
</dbReference>
<dbReference type="SUPFAM" id="SSF47699">
    <property type="entry name" value="Bifunctional inhibitor/lipid-transfer protein/seed storage 2S albumin"/>
    <property type="match status" value="1"/>
</dbReference>
<dbReference type="InterPro" id="IPR016140">
    <property type="entry name" value="Bifunc_inhib/LTP/seed_store"/>
</dbReference>
<dbReference type="Pfam" id="PF14368">
    <property type="entry name" value="LTP_2"/>
    <property type="match status" value="1"/>
</dbReference>
<dbReference type="Gramene" id="AET5Gv21003500.1">
    <property type="protein sequence ID" value="AET5Gv21003500.1"/>
    <property type="gene ID" value="AET5Gv21003500"/>
</dbReference>
<proteinExistence type="inferred from homology"/>
<evidence type="ECO:0000256" key="5">
    <source>
        <dbReference type="SAM" id="MobiDB-lite"/>
    </source>
</evidence>
<dbReference type="Gene3D" id="1.10.110.10">
    <property type="entry name" value="Plant lipid-transfer and hydrophobic proteins"/>
    <property type="match status" value="1"/>
</dbReference>
<reference evidence="7" key="4">
    <citation type="submission" date="2019-03" db="UniProtKB">
        <authorList>
            <consortium name="EnsemblPlants"/>
        </authorList>
    </citation>
    <scope>IDENTIFICATION</scope>
</reference>
<keyword evidence="4" id="KW-0325">Glycoprotein</keyword>
<evidence type="ECO:0000256" key="1">
    <source>
        <dbReference type="ARBA" id="ARBA00009748"/>
    </source>
</evidence>
<evidence type="ECO:0000313" key="8">
    <source>
        <dbReference type="Proteomes" id="UP000015105"/>
    </source>
</evidence>
<organism evidence="7 8">
    <name type="scientific">Aegilops tauschii subsp. strangulata</name>
    <name type="common">Goatgrass</name>
    <dbReference type="NCBI Taxonomy" id="200361"/>
    <lineage>
        <taxon>Eukaryota</taxon>
        <taxon>Viridiplantae</taxon>
        <taxon>Streptophyta</taxon>
        <taxon>Embryophyta</taxon>
        <taxon>Tracheophyta</taxon>
        <taxon>Spermatophyta</taxon>
        <taxon>Magnoliopsida</taxon>
        <taxon>Liliopsida</taxon>
        <taxon>Poales</taxon>
        <taxon>Poaceae</taxon>
        <taxon>BOP clade</taxon>
        <taxon>Pooideae</taxon>
        <taxon>Triticodae</taxon>
        <taxon>Triticeae</taxon>
        <taxon>Triticinae</taxon>
        <taxon>Aegilops</taxon>
    </lineage>
</organism>
<reference evidence="7" key="5">
    <citation type="journal article" date="2021" name="G3 (Bethesda)">
        <title>Aegilops tauschii genome assembly Aet v5.0 features greater sequence contiguity and improved annotation.</title>
        <authorList>
            <person name="Wang L."/>
            <person name="Zhu T."/>
            <person name="Rodriguez J.C."/>
            <person name="Deal K.R."/>
            <person name="Dubcovsky J."/>
            <person name="McGuire P.E."/>
            <person name="Lux T."/>
            <person name="Spannagl M."/>
            <person name="Mayer K.F.X."/>
            <person name="Baldrich P."/>
            <person name="Meyers B.C."/>
            <person name="Huo N."/>
            <person name="Gu Y.Q."/>
            <person name="Zhou H."/>
            <person name="Devos K.M."/>
            <person name="Bennetzen J.L."/>
            <person name="Unver T."/>
            <person name="Budak H."/>
            <person name="Gulick P.J."/>
            <person name="Galiba G."/>
            <person name="Kalapos B."/>
            <person name="Nelson D.R."/>
            <person name="Li P."/>
            <person name="You F.M."/>
            <person name="Luo M.C."/>
            <person name="Dvorak J."/>
        </authorList>
    </citation>
    <scope>NUCLEOTIDE SEQUENCE [LARGE SCALE GENOMIC DNA]</scope>
    <source>
        <strain evidence="7">cv. AL8/78</strain>
    </source>
</reference>
<evidence type="ECO:0000256" key="2">
    <source>
        <dbReference type="ARBA" id="ARBA00022729"/>
    </source>
</evidence>
<name>A0A453M1J5_AEGTS</name>
<feature type="compositionally biased region" description="Polar residues" evidence="5">
    <location>
        <begin position="186"/>
        <end position="196"/>
    </location>
</feature>
<evidence type="ECO:0000313" key="7">
    <source>
        <dbReference type="EnsemblPlants" id="AET5Gv21003500.1"/>
    </source>
</evidence>
<feature type="domain" description="Bifunctional inhibitor/plant lipid transfer protein/seed storage helical" evidence="6">
    <location>
        <begin position="61"/>
        <end position="161"/>
    </location>
</feature>
<sequence length="222" mass="22022">MVCQCQERECFLLQNQRADHASATHSSRIKGEGITTSPMGADHNGVSALGLVLAVAAALLACQCAAQVPAPAPAPSGGSGGSGCMPELVSLSPCMAYMSGNATAPGEPCCAAVSGVLRSSPKCLCAVLGGTAATLGVALDGARALQMPAACRVQAPPASQCDSMGVPMSSPATPYDPEATPAGSGSKATPTPQYSLGNVDRAGRRSLAFVVAVVAIALIRTP</sequence>
<evidence type="ECO:0000259" key="6">
    <source>
        <dbReference type="Pfam" id="PF14368"/>
    </source>
</evidence>
<reference evidence="8" key="2">
    <citation type="journal article" date="2017" name="Nat. Plants">
        <title>The Aegilops tauschii genome reveals multiple impacts of transposons.</title>
        <authorList>
            <person name="Zhao G."/>
            <person name="Zou C."/>
            <person name="Li K."/>
            <person name="Wang K."/>
            <person name="Li T."/>
            <person name="Gao L."/>
            <person name="Zhang X."/>
            <person name="Wang H."/>
            <person name="Yang Z."/>
            <person name="Liu X."/>
            <person name="Jiang W."/>
            <person name="Mao L."/>
            <person name="Kong X."/>
            <person name="Jiao Y."/>
            <person name="Jia J."/>
        </authorList>
    </citation>
    <scope>NUCLEOTIDE SEQUENCE [LARGE SCALE GENOMIC DNA]</scope>
    <source>
        <strain evidence="8">cv. AL8/78</strain>
    </source>
</reference>
<evidence type="ECO:0000256" key="3">
    <source>
        <dbReference type="ARBA" id="ARBA00023157"/>
    </source>
</evidence>
<keyword evidence="2" id="KW-0732">Signal</keyword>
<dbReference type="InterPro" id="IPR036312">
    <property type="entry name" value="Bifun_inhib/LTP/seed_sf"/>
</dbReference>
<evidence type="ECO:0000256" key="4">
    <source>
        <dbReference type="ARBA" id="ARBA00023180"/>
    </source>
</evidence>
<dbReference type="PANTHER" id="PTHR33044">
    <property type="entry name" value="BIFUNCTIONAL INHIBITOR/LIPID-TRANSFER PROTEIN/SEED STORAGE 2S ALBUMIN SUPERFAMILY PROTEIN-RELATED"/>
    <property type="match status" value="1"/>
</dbReference>
<feature type="region of interest" description="Disordered" evidence="5">
    <location>
        <begin position="162"/>
        <end position="197"/>
    </location>
</feature>
<comment type="similarity">
    <text evidence="1">Belongs to the plant LTP family.</text>
</comment>
<dbReference type="EnsemblPlants" id="AET5Gv21003500.1">
    <property type="protein sequence ID" value="AET5Gv21003500.1"/>
    <property type="gene ID" value="AET5Gv21003500"/>
</dbReference>
<accession>A0A453M1J5</accession>
<dbReference type="Proteomes" id="UP000015105">
    <property type="component" value="Chromosome 5D"/>
</dbReference>
<dbReference type="AlphaFoldDB" id="A0A453M1J5"/>
<reference evidence="8" key="1">
    <citation type="journal article" date="2014" name="Science">
        <title>Ancient hybridizations among the ancestral genomes of bread wheat.</title>
        <authorList>
            <consortium name="International Wheat Genome Sequencing Consortium,"/>
            <person name="Marcussen T."/>
            <person name="Sandve S.R."/>
            <person name="Heier L."/>
            <person name="Spannagl M."/>
            <person name="Pfeifer M."/>
            <person name="Jakobsen K.S."/>
            <person name="Wulff B.B."/>
            <person name="Steuernagel B."/>
            <person name="Mayer K.F."/>
            <person name="Olsen O.A."/>
        </authorList>
    </citation>
    <scope>NUCLEOTIDE SEQUENCE [LARGE SCALE GENOMIC DNA]</scope>
    <source>
        <strain evidence="8">cv. AL8/78</strain>
    </source>
</reference>
<reference evidence="7" key="3">
    <citation type="journal article" date="2017" name="Nature">
        <title>Genome sequence of the progenitor of the wheat D genome Aegilops tauschii.</title>
        <authorList>
            <person name="Luo M.C."/>
            <person name="Gu Y.Q."/>
            <person name="Puiu D."/>
            <person name="Wang H."/>
            <person name="Twardziok S.O."/>
            <person name="Deal K.R."/>
            <person name="Huo N."/>
            <person name="Zhu T."/>
            <person name="Wang L."/>
            <person name="Wang Y."/>
            <person name="McGuire P.E."/>
            <person name="Liu S."/>
            <person name="Long H."/>
            <person name="Ramasamy R.K."/>
            <person name="Rodriguez J.C."/>
            <person name="Van S.L."/>
            <person name="Yuan L."/>
            <person name="Wang Z."/>
            <person name="Xia Z."/>
            <person name="Xiao L."/>
            <person name="Anderson O.D."/>
            <person name="Ouyang S."/>
            <person name="Liang Y."/>
            <person name="Zimin A.V."/>
            <person name="Pertea G."/>
            <person name="Qi P."/>
            <person name="Bennetzen J.L."/>
            <person name="Dai X."/>
            <person name="Dawson M.W."/>
            <person name="Muller H.G."/>
            <person name="Kugler K."/>
            <person name="Rivarola-Duarte L."/>
            <person name="Spannagl M."/>
            <person name="Mayer K.F.X."/>
            <person name="Lu F.H."/>
            <person name="Bevan M.W."/>
            <person name="Leroy P."/>
            <person name="Li P."/>
            <person name="You F.M."/>
            <person name="Sun Q."/>
            <person name="Liu Z."/>
            <person name="Lyons E."/>
            <person name="Wicker T."/>
            <person name="Salzberg S.L."/>
            <person name="Devos K.M."/>
            <person name="Dvorak J."/>
        </authorList>
    </citation>
    <scope>NUCLEOTIDE SEQUENCE [LARGE SCALE GENOMIC DNA]</scope>
    <source>
        <strain evidence="7">cv. AL8/78</strain>
    </source>
</reference>
<keyword evidence="3" id="KW-1015">Disulfide bond</keyword>
<dbReference type="STRING" id="200361.A0A453M1J5"/>
<dbReference type="InterPro" id="IPR043325">
    <property type="entry name" value="LTSS"/>
</dbReference>
<keyword evidence="8" id="KW-1185">Reference proteome</keyword>